<evidence type="ECO:0000313" key="1">
    <source>
        <dbReference type="EMBL" id="GAA3155454.1"/>
    </source>
</evidence>
<sequence>MYQNATREDIVRALSSGRSVSAIGRDLRADRARIRRIRDELGLAAYVPAARLQTLEEKWAESARRVDGGHVEWTGGRGTRGGTPVMRYRERSHSPAAVAFRIRTGRDAQGRTFADCGFNHCVAPSHVQDEVERAAARAAARTRPEPAACRYGHAHTEHGRYAPDGTAYCQRCNWLAQHPEHDDRIRRTRPQTPQEAFQQQIEEVEGGHVQWTGPSHRGTPGLPWQGTTLSPLRLGFSLHHGRDPEGHVTSTCPVPLCVAGPCLKDRPMREAARKAERKVDRLYASIFGTAA</sequence>
<proteinExistence type="predicted"/>
<protein>
    <submittedName>
        <fullName evidence="1">Uncharacterized protein</fullName>
    </submittedName>
</protein>
<name>A0ABP6NRB9_9ACTN</name>
<accession>A0ABP6NRB9</accession>
<evidence type="ECO:0000313" key="2">
    <source>
        <dbReference type="Proteomes" id="UP001501637"/>
    </source>
</evidence>
<gene>
    <name evidence="1" type="ORF">GCM10010449_84990</name>
</gene>
<dbReference type="Proteomes" id="UP001501637">
    <property type="component" value="Unassembled WGS sequence"/>
</dbReference>
<reference evidence="2" key="1">
    <citation type="journal article" date="2019" name="Int. J. Syst. Evol. Microbiol.">
        <title>The Global Catalogue of Microorganisms (GCM) 10K type strain sequencing project: providing services to taxonomists for standard genome sequencing and annotation.</title>
        <authorList>
            <consortium name="The Broad Institute Genomics Platform"/>
            <consortium name="The Broad Institute Genome Sequencing Center for Infectious Disease"/>
            <person name="Wu L."/>
            <person name="Ma J."/>
        </authorList>
    </citation>
    <scope>NUCLEOTIDE SEQUENCE [LARGE SCALE GENOMIC DNA]</scope>
    <source>
        <strain evidence="2">JCM 9092</strain>
    </source>
</reference>
<organism evidence="1 2">
    <name type="scientific">Streptomyces rectiviolaceus</name>
    <dbReference type="NCBI Taxonomy" id="332591"/>
    <lineage>
        <taxon>Bacteria</taxon>
        <taxon>Bacillati</taxon>
        <taxon>Actinomycetota</taxon>
        <taxon>Actinomycetes</taxon>
        <taxon>Kitasatosporales</taxon>
        <taxon>Streptomycetaceae</taxon>
        <taxon>Streptomyces</taxon>
    </lineage>
</organism>
<dbReference type="RefSeq" id="WP_344531096.1">
    <property type="nucleotide sequence ID" value="NZ_BAAAUG010000278.1"/>
</dbReference>
<keyword evidence="2" id="KW-1185">Reference proteome</keyword>
<dbReference type="EMBL" id="BAAAUG010000278">
    <property type="protein sequence ID" value="GAA3155454.1"/>
    <property type="molecule type" value="Genomic_DNA"/>
</dbReference>
<comment type="caution">
    <text evidence="1">The sequence shown here is derived from an EMBL/GenBank/DDBJ whole genome shotgun (WGS) entry which is preliminary data.</text>
</comment>